<evidence type="ECO:0000256" key="2">
    <source>
        <dbReference type="SAM" id="MobiDB-lite"/>
    </source>
</evidence>
<keyword evidence="4" id="KW-1185">Reference proteome</keyword>
<proteinExistence type="predicted"/>
<evidence type="ECO:0000256" key="1">
    <source>
        <dbReference type="ARBA" id="ARBA00001947"/>
    </source>
</evidence>
<evidence type="ECO:0000313" key="3">
    <source>
        <dbReference type="EMBL" id="CAA9999589.1"/>
    </source>
</evidence>
<dbReference type="OrthoDB" id="10253041at2759"/>
<organism evidence="3 4">
    <name type="scientific">Nesidiocoris tenuis</name>
    <dbReference type="NCBI Taxonomy" id="355587"/>
    <lineage>
        <taxon>Eukaryota</taxon>
        <taxon>Metazoa</taxon>
        <taxon>Ecdysozoa</taxon>
        <taxon>Arthropoda</taxon>
        <taxon>Hexapoda</taxon>
        <taxon>Insecta</taxon>
        <taxon>Pterygota</taxon>
        <taxon>Neoptera</taxon>
        <taxon>Paraneoptera</taxon>
        <taxon>Hemiptera</taxon>
        <taxon>Heteroptera</taxon>
        <taxon>Panheteroptera</taxon>
        <taxon>Cimicomorpha</taxon>
        <taxon>Miridae</taxon>
        <taxon>Dicyphina</taxon>
        <taxon>Nesidiocoris</taxon>
    </lineage>
</organism>
<feature type="compositionally biased region" description="Basic and acidic residues" evidence="2">
    <location>
        <begin position="156"/>
        <end position="174"/>
    </location>
</feature>
<dbReference type="EMBL" id="CADCXU010008984">
    <property type="protein sequence ID" value="CAA9999589.1"/>
    <property type="molecule type" value="Genomic_DNA"/>
</dbReference>
<accession>A0A6H5GBV3</accession>
<reference evidence="3 4" key="1">
    <citation type="submission" date="2020-02" db="EMBL/GenBank/DDBJ databases">
        <authorList>
            <person name="Ferguson B K."/>
        </authorList>
    </citation>
    <scope>NUCLEOTIDE SEQUENCE [LARGE SCALE GENOMIC DNA]</scope>
</reference>
<gene>
    <name evidence="3" type="ORF">NTEN_LOCUS5872</name>
</gene>
<dbReference type="SUPFAM" id="SSF53187">
    <property type="entry name" value="Zn-dependent exopeptidases"/>
    <property type="match status" value="1"/>
</dbReference>
<dbReference type="PANTHER" id="PTHR12756">
    <property type="entry name" value="CYTOSOLIC CARBOXYPEPTIDASE"/>
    <property type="match status" value="1"/>
</dbReference>
<dbReference type="PANTHER" id="PTHR12756:SF45">
    <property type="entry name" value="CYTOSOLIC CARBOXYPEPTIDASE NNA1"/>
    <property type="match status" value="1"/>
</dbReference>
<name>A0A6H5GBV3_9HEMI</name>
<comment type="cofactor">
    <cofactor evidence="1">
        <name>Zn(2+)</name>
        <dbReference type="ChEBI" id="CHEBI:29105"/>
    </cofactor>
</comment>
<feature type="region of interest" description="Disordered" evidence="2">
    <location>
        <begin position="150"/>
        <end position="260"/>
    </location>
</feature>
<dbReference type="AlphaFoldDB" id="A0A6H5GBV3"/>
<dbReference type="Gene3D" id="3.40.630.10">
    <property type="entry name" value="Zn peptidases"/>
    <property type="match status" value="1"/>
</dbReference>
<sequence length="315" mass="35545">HEGAGRRKSSIAIGEQHVRSEVRIAFRIRQFGESRQNYRHLLRTVDQGRFVYEQAHAMVLFHGGKYEERRQLQNHPVKSQYTKLRLLCKSLAGNNIYYLTVTDNSTDDIQEPKPKKKAVVMTARVHPGESPASWMMKGVIDFITGDSLQAKRRRGTERFERRRTATPGRPRDHSSAPLPRAPVAQKAQTEGIGRSGGSQIPTARLDLDSSQDRESSGDELQVHSAPYTAASSRQVSPKKDSKETNKSPTAHAQEPISMPPELIVTSTSQTQEITVFERLYKPSDNTKGFDNFCTLFYCYVKLLANCAFQGPWEVK</sequence>
<dbReference type="Proteomes" id="UP000479000">
    <property type="component" value="Unassembled WGS sequence"/>
</dbReference>
<evidence type="ECO:0000313" key="4">
    <source>
        <dbReference type="Proteomes" id="UP000479000"/>
    </source>
</evidence>
<feature type="compositionally biased region" description="Basic and acidic residues" evidence="2">
    <location>
        <begin position="205"/>
        <end position="216"/>
    </location>
</feature>
<protein>
    <recommendedName>
        <fullName evidence="5">Peptidase M14 carboxypeptidase A domain-containing protein</fullName>
    </recommendedName>
</protein>
<dbReference type="InterPro" id="IPR050821">
    <property type="entry name" value="Cytosolic_carboxypeptidase"/>
</dbReference>
<feature type="non-terminal residue" evidence="3">
    <location>
        <position position="1"/>
    </location>
</feature>
<evidence type="ECO:0008006" key="5">
    <source>
        <dbReference type="Google" id="ProtNLM"/>
    </source>
</evidence>